<keyword evidence="9" id="KW-0067">ATP-binding</keyword>
<dbReference type="RefSeq" id="WP_087991587.1">
    <property type="nucleotide sequence ID" value="NZ_CP092751.1"/>
</dbReference>
<dbReference type="NCBIfam" id="TIGR01395">
    <property type="entry name" value="FlgC"/>
    <property type="match status" value="1"/>
</dbReference>
<organism evidence="9 10">
    <name type="scientific">Bacillus vallismortis</name>
    <dbReference type="NCBI Taxonomy" id="72361"/>
    <lineage>
        <taxon>Bacteria</taxon>
        <taxon>Bacillati</taxon>
        <taxon>Bacillota</taxon>
        <taxon>Bacilli</taxon>
        <taxon>Bacillales</taxon>
        <taxon>Bacillaceae</taxon>
        <taxon>Bacillus</taxon>
    </lineage>
</organism>
<keyword evidence="9" id="KW-0966">Cell projection</keyword>
<evidence type="ECO:0000259" key="7">
    <source>
        <dbReference type="Pfam" id="PF00460"/>
    </source>
</evidence>
<evidence type="ECO:0000256" key="6">
    <source>
        <dbReference type="RuleBase" id="RU362062"/>
    </source>
</evidence>
<dbReference type="InterPro" id="IPR019776">
    <property type="entry name" value="Flagellar_basal_body_rod_CS"/>
</dbReference>
<dbReference type="InterPro" id="IPR001444">
    <property type="entry name" value="Flag_bb_rod_N"/>
</dbReference>
<dbReference type="PANTHER" id="PTHR30435">
    <property type="entry name" value="FLAGELLAR PROTEIN"/>
    <property type="match status" value="1"/>
</dbReference>
<evidence type="ECO:0000313" key="9">
    <source>
        <dbReference type="EMBL" id="USP97118.1"/>
    </source>
</evidence>
<dbReference type="Pfam" id="PF06429">
    <property type="entry name" value="Flg_bbr_C"/>
    <property type="match status" value="1"/>
</dbReference>
<feature type="domain" description="Flagellar basal-body/hook protein C-terminal" evidence="8">
    <location>
        <begin position="104"/>
        <end position="147"/>
    </location>
</feature>
<evidence type="ECO:0000256" key="4">
    <source>
        <dbReference type="ARBA" id="ARBA00023143"/>
    </source>
</evidence>
<keyword evidence="4 6" id="KW-0975">Bacterial flagellum</keyword>
<evidence type="ECO:0000256" key="1">
    <source>
        <dbReference type="ARBA" id="ARBA00004117"/>
    </source>
</evidence>
<keyword evidence="10" id="KW-1185">Reference proteome</keyword>
<evidence type="ECO:0000313" key="10">
    <source>
        <dbReference type="Proteomes" id="UP001057348"/>
    </source>
</evidence>
<dbReference type="Pfam" id="PF00460">
    <property type="entry name" value="Flg_bb_rod"/>
    <property type="match status" value="1"/>
</dbReference>
<comment type="similarity">
    <text evidence="2">Belongs to the flagella basal body rod proteins family.</text>
</comment>
<name>A0ABY4Y3P3_BACVA</name>
<dbReference type="EMBL" id="CP092751">
    <property type="protein sequence ID" value="USP97118.1"/>
    <property type="molecule type" value="Genomic_DNA"/>
</dbReference>
<dbReference type="Proteomes" id="UP001057348">
    <property type="component" value="Chromosome"/>
</dbReference>
<dbReference type="InterPro" id="IPR006299">
    <property type="entry name" value="FlgC"/>
</dbReference>
<evidence type="ECO:0000256" key="2">
    <source>
        <dbReference type="ARBA" id="ARBA00009677"/>
    </source>
</evidence>
<protein>
    <recommendedName>
        <fullName evidence="3 6">Flagellar basal-body rod protein FlgC</fullName>
    </recommendedName>
</protein>
<comment type="subunit">
    <text evidence="5 6">The basal body constitutes a major portion of the flagellar organelle and consists of four rings (L,P,S, and M) mounted on a central rod. The rod consists of about 26 subunits of FlgG in the distal portion, and FlgB, FlgC and FlgF are thought to build up the proximal portion of the rod with about 6 subunits each.</text>
</comment>
<dbReference type="PROSITE" id="PS00588">
    <property type="entry name" value="FLAGELLA_BB_ROD"/>
    <property type="match status" value="1"/>
</dbReference>
<accession>A0ABY4Y3P3</accession>
<reference evidence="9" key="1">
    <citation type="submission" date="2022-02" db="EMBL/GenBank/DDBJ databases">
        <title>Draft Genome Sequence of Bacillus vallismortis Strain BL01, Isolated from Artemisia lerchiana Web. Roots.</title>
        <authorList>
            <person name="Chebotar V.K."/>
            <person name="Gancheva M.S."/>
            <person name="Chizhevskaya E.P."/>
            <person name="Komarova O.V."/>
            <person name="Baganova M.E."/>
            <person name="Zaplatkin A.N."/>
            <person name="Pishchik V.N."/>
        </authorList>
    </citation>
    <scope>NUCLEOTIDE SEQUENCE</scope>
    <source>
        <strain evidence="9">BL01</strain>
    </source>
</reference>
<keyword evidence="9" id="KW-0969">Cilium</keyword>
<sequence length="150" mass="16210">MTAFHSLNVSASALTAQRVRMDVVSSNLANMDTTRAKQVDGEWVPYRRKMVSLQSKGESFSSILNSKMGGSGNAGNGVKVSKIAEDDSDFNLVYDPANPDANAEGYIQKPNVDPLKEMVDLVSSTRSYEANVTAMNATKGMLMKALEIGR</sequence>
<evidence type="ECO:0000256" key="5">
    <source>
        <dbReference type="ARBA" id="ARBA00025933"/>
    </source>
</evidence>
<dbReference type="GO" id="GO:0005524">
    <property type="term" value="F:ATP binding"/>
    <property type="evidence" value="ECO:0007669"/>
    <property type="project" value="UniProtKB-KW"/>
</dbReference>
<feature type="domain" description="Flagellar basal body rod protein N-terminal" evidence="7">
    <location>
        <begin position="7"/>
        <end position="37"/>
    </location>
</feature>
<evidence type="ECO:0000256" key="3">
    <source>
        <dbReference type="ARBA" id="ARBA00017941"/>
    </source>
</evidence>
<gene>
    <name evidence="9" type="primary">flgC</name>
    <name evidence="9" type="ORF">MKF32_08750</name>
</gene>
<evidence type="ECO:0000259" key="8">
    <source>
        <dbReference type="Pfam" id="PF06429"/>
    </source>
</evidence>
<dbReference type="InterPro" id="IPR010930">
    <property type="entry name" value="Flg_bb/hook_C_dom"/>
</dbReference>
<dbReference type="PANTHER" id="PTHR30435:SF2">
    <property type="entry name" value="FLAGELLAR BASAL-BODY ROD PROTEIN FLGC"/>
    <property type="match status" value="1"/>
</dbReference>
<keyword evidence="9" id="KW-0547">Nucleotide-binding</keyword>
<comment type="subcellular location">
    <subcellularLocation>
        <location evidence="1 6">Bacterial flagellum basal body</location>
    </subcellularLocation>
</comment>
<keyword evidence="9" id="KW-0282">Flagellum</keyword>
<proteinExistence type="inferred from homology"/>